<dbReference type="EMBL" id="NPDY01000031">
    <property type="protein sequence ID" value="PJZ68154.1"/>
    <property type="molecule type" value="Genomic_DNA"/>
</dbReference>
<reference evidence="3 4" key="1">
    <citation type="submission" date="2017-07" db="EMBL/GenBank/DDBJ databases">
        <title>Leptospira spp. isolated from tropical soils.</title>
        <authorList>
            <person name="Thibeaux R."/>
            <person name="Iraola G."/>
            <person name="Ferres I."/>
            <person name="Bierque E."/>
            <person name="Girault D."/>
            <person name="Soupe-Gilbert M.-E."/>
            <person name="Picardeau M."/>
            <person name="Goarant C."/>
        </authorList>
    </citation>
    <scope>NUCLEOTIDE SEQUENCE [LARGE SCALE GENOMIC DNA]</scope>
    <source>
        <strain evidence="2 4">FH1-B-B1</strain>
        <strain evidence="1 3">FH1-B-C1</strain>
    </source>
</reference>
<evidence type="ECO:0000313" key="1">
    <source>
        <dbReference type="EMBL" id="PJZ68154.1"/>
    </source>
</evidence>
<dbReference type="EMBL" id="NPDZ01000016">
    <property type="protein sequence ID" value="PJZ71932.1"/>
    <property type="molecule type" value="Genomic_DNA"/>
</dbReference>
<evidence type="ECO:0000313" key="3">
    <source>
        <dbReference type="Proteomes" id="UP000231962"/>
    </source>
</evidence>
<dbReference type="Proteomes" id="UP000231962">
    <property type="component" value="Unassembled WGS sequence"/>
</dbReference>
<gene>
    <name evidence="1" type="ORF">CH360_17585</name>
    <name evidence="2" type="ORF">CH373_17015</name>
</gene>
<sequence>MFDITKIEYTFFVFGRRSFSNLANPKTRFFFFPFASLDETSSNFSVPQFRHKIVNHSIIIWLKLEVSFVDYSNAHKT</sequence>
<evidence type="ECO:0000313" key="4">
    <source>
        <dbReference type="Proteomes" id="UP000231990"/>
    </source>
</evidence>
<comment type="caution">
    <text evidence="2">The sequence shown here is derived from an EMBL/GenBank/DDBJ whole genome shotgun (WGS) entry which is preliminary data.</text>
</comment>
<evidence type="ECO:0000313" key="2">
    <source>
        <dbReference type="EMBL" id="PJZ71932.1"/>
    </source>
</evidence>
<proteinExistence type="predicted"/>
<dbReference type="AlphaFoldDB" id="A0A2M9ZIT8"/>
<keyword evidence="3" id="KW-1185">Reference proteome</keyword>
<protein>
    <submittedName>
        <fullName evidence="2">Uncharacterized protein</fullName>
    </submittedName>
</protein>
<name>A0A2M9ZIT8_9LEPT</name>
<dbReference type="Proteomes" id="UP000231990">
    <property type="component" value="Unassembled WGS sequence"/>
</dbReference>
<accession>A0A2M9ZIT8</accession>
<organism evidence="2 4">
    <name type="scientific">Leptospira perolatii</name>
    <dbReference type="NCBI Taxonomy" id="2023191"/>
    <lineage>
        <taxon>Bacteria</taxon>
        <taxon>Pseudomonadati</taxon>
        <taxon>Spirochaetota</taxon>
        <taxon>Spirochaetia</taxon>
        <taxon>Leptospirales</taxon>
        <taxon>Leptospiraceae</taxon>
        <taxon>Leptospira</taxon>
    </lineage>
</organism>